<reference evidence="1" key="2">
    <citation type="journal article" date="2021" name="Microbiome">
        <title>Successional dynamics and alternative stable states in a saline activated sludge microbial community over 9 years.</title>
        <authorList>
            <person name="Wang Y."/>
            <person name="Ye J."/>
            <person name="Ju F."/>
            <person name="Liu L."/>
            <person name="Boyd J.A."/>
            <person name="Deng Y."/>
            <person name="Parks D.H."/>
            <person name="Jiang X."/>
            <person name="Yin X."/>
            <person name="Woodcroft B.J."/>
            <person name="Tyson G.W."/>
            <person name="Hugenholtz P."/>
            <person name="Polz M.F."/>
            <person name="Zhang T."/>
        </authorList>
    </citation>
    <scope>NUCLEOTIDE SEQUENCE</scope>
    <source>
        <strain evidence="1">HKST-UBA10</strain>
    </source>
</reference>
<dbReference type="EMBL" id="JAGQLG010000027">
    <property type="protein sequence ID" value="MCA9381931.1"/>
    <property type="molecule type" value="Genomic_DNA"/>
</dbReference>
<proteinExistence type="predicted"/>
<organism evidence="1 2">
    <name type="scientific">Candidatus Dojkabacteria bacterium</name>
    <dbReference type="NCBI Taxonomy" id="2099670"/>
    <lineage>
        <taxon>Bacteria</taxon>
        <taxon>Candidatus Dojkabacteria</taxon>
    </lineage>
</organism>
<sequence>MKLYRGSSNLTKVIYPETLVPDDLEKLKSAGIDARKAIWATSSKTHAIIFALFSGQATFQIDTGTDGSGKIEEIIITLSKEYLNKFEKEDLNKKAYLYEFDSKDFVQVNQLEWVCLEDTTNFTYKTNTKSQFYEILKKDELVKFIRISLE</sequence>
<accession>A0A955L3A0</accession>
<reference evidence="1" key="1">
    <citation type="submission" date="2020-04" db="EMBL/GenBank/DDBJ databases">
        <authorList>
            <person name="Zhang T."/>
        </authorList>
    </citation>
    <scope>NUCLEOTIDE SEQUENCE</scope>
    <source>
        <strain evidence="1">HKST-UBA10</strain>
    </source>
</reference>
<dbReference type="AlphaFoldDB" id="A0A955L3A0"/>
<evidence type="ECO:0000313" key="2">
    <source>
        <dbReference type="Proteomes" id="UP000782843"/>
    </source>
</evidence>
<protein>
    <submittedName>
        <fullName evidence="1">Uncharacterized protein</fullName>
    </submittedName>
</protein>
<name>A0A955L3A0_9BACT</name>
<evidence type="ECO:0000313" key="1">
    <source>
        <dbReference type="EMBL" id="MCA9381931.1"/>
    </source>
</evidence>
<gene>
    <name evidence="1" type="ORF">KC660_00815</name>
</gene>
<dbReference type="Proteomes" id="UP000782843">
    <property type="component" value="Unassembled WGS sequence"/>
</dbReference>
<comment type="caution">
    <text evidence="1">The sequence shown here is derived from an EMBL/GenBank/DDBJ whole genome shotgun (WGS) entry which is preliminary data.</text>
</comment>